<evidence type="ECO:0000313" key="9">
    <source>
        <dbReference type="EMBL" id="GAA3691699.1"/>
    </source>
</evidence>
<organism evidence="9 10">
    <name type="scientific">Microlunatus aurantiacus</name>
    <dbReference type="NCBI Taxonomy" id="446786"/>
    <lineage>
        <taxon>Bacteria</taxon>
        <taxon>Bacillati</taxon>
        <taxon>Actinomycetota</taxon>
        <taxon>Actinomycetes</taxon>
        <taxon>Propionibacteriales</taxon>
        <taxon>Propionibacteriaceae</taxon>
        <taxon>Microlunatus</taxon>
    </lineage>
</organism>
<comment type="caution">
    <text evidence="9">The sequence shown here is derived from an EMBL/GenBank/DDBJ whole genome shotgun (WGS) entry which is preliminary data.</text>
</comment>
<dbReference type="SUPFAM" id="SSF88946">
    <property type="entry name" value="Sigma2 domain of RNA polymerase sigma factors"/>
    <property type="match status" value="1"/>
</dbReference>
<evidence type="ECO:0000256" key="6">
    <source>
        <dbReference type="SAM" id="MobiDB-lite"/>
    </source>
</evidence>
<dbReference type="Gene3D" id="1.10.1740.10">
    <property type="match status" value="1"/>
</dbReference>
<evidence type="ECO:0000256" key="2">
    <source>
        <dbReference type="ARBA" id="ARBA00023015"/>
    </source>
</evidence>
<accession>A0ABP7CML5</accession>
<evidence type="ECO:0000259" key="7">
    <source>
        <dbReference type="Pfam" id="PF04542"/>
    </source>
</evidence>
<protein>
    <submittedName>
        <fullName evidence="9">Sigma-70 family RNA polymerase sigma factor</fullName>
    </submittedName>
</protein>
<evidence type="ECO:0000256" key="4">
    <source>
        <dbReference type="ARBA" id="ARBA00023125"/>
    </source>
</evidence>
<keyword evidence="10" id="KW-1185">Reference proteome</keyword>
<evidence type="ECO:0000259" key="8">
    <source>
        <dbReference type="Pfam" id="PF08281"/>
    </source>
</evidence>
<dbReference type="InterPro" id="IPR036388">
    <property type="entry name" value="WH-like_DNA-bd_sf"/>
</dbReference>
<dbReference type="InterPro" id="IPR039425">
    <property type="entry name" value="RNA_pol_sigma-70-like"/>
</dbReference>
<keyword evidence="4" id="KW-0238">DNA-binding</keyword>
<evidence type="ECO:0000313" key="10">
    <source>
        <dbReference type="Proteomes" id="UP001500051"/>
    </source>
</evidence>
<dbReference type="InterPro" id="IPR013249">
    <property type="entry name" value="RNA_pol_sigma70_r4_t2"/>
</dbReference>
<feature type="domain" description="RNA polymerase sigma-70 region 2" evidence="7">
    <location>
        <begin position="19"/>
        <end position="86"/>
    </location>
</feature>
<evidence type="ECO:0000256" key="1">
    <source>
        <dbReference type="ARBA" id="ARBA00010641"/>
    </source>
</evidence>
<dbReference type="Pfam" id="PF04542">
    <property type="entry name" value="Sigma70_r2"/>
    <property type="match status" value="1"/>
</dbReference>
<dbReference type="NCBIfam" id="TIGR02937">
    <property type="entry name" value="sigma70-ECF"/>
    <property type="match status" value="1"/>
</dbReference>
<dbReference type="PANTHER" id="PTHR43133:SF8">
    <property type="entry name" value="RNA POLYMERASE SIGMA FACTOR HI_1459-RELATED"/>
    <property type="match status" value="1"/>
</dbReference>
<dbReference type="Pfam" id="PF08281">
    <property type="entry name" value="Sigma70_r4_2"/>
    <property type="match status" value="1"/>
</dbReference>
<feature type="region of interest" description="Disordered" evidence="6">
    <location>
        <begin position="168"/>
        <end position="193"/>
    </location>
</feature>
<comment type="similarity">
    <text evidence="1">Belongs to the sigma-70 factor family. ECF subfamily.</text>
</comment>
<evidence type="ECO:0000256" key="5">
    <source>
        <dbReference type="ARBA" id="ARBA00023163"/>
    </source>
</evidence>
<dbReference type="InterPro" id="IPR013325">
    <property type="entry name" value="RNA_pol_sigma_r2"/>
</dbReference>
<keyword evidence="3" id="KW-0731">Sigma factor</keyword>
<dbReference type="RefSeq" id="WP_344810562.1">
    <property type="nucleotide sequence ID" value="NZ_BAAAYX010000002.1"/>
</dbReference>
<dbReference type="Gene3D" id="1.10.10.10">
    <property type="entry name" value="Winged helix-like DNA-binding domain superfamily/Winged helix DNA-binding domain"/>
    <property type="match status" value="1"/>
</dbReference>
<keyword evidence="5" id="KW-0804">Transcription</keyword>
<feature type="domain" description="RNA polymerase sigma factor 70 region 4 type 2" evidence="8">
    <location>
        <begin position="122"/>
        <end position="167"/>
    </location>
</feature>
<dbReference type="InterPro" id="IPR013324">
    <property type="entry name" value="RNA_pol_sigma_r3/r4-like"/>
</dbReference>
<evidence type="ECO:0000256" key="3">
    <source>
        <dbReference type="ARBA" id="ARBA00023082"/>
    </source>
</evidence>
<sequence>MGTEAPATDTDRETRFRELYASTYSDVQRFILRRAHPSHAEDVTADVFTVAWRRLHEIPASPGEAKAWLLGVARLTLQNSSRGRRRYEALAVRIAEDLPRQVDTDADTEVLTRRLDLAVAWPRLSTTDQEAIALIAWDGLSTAQAATVVGISAVAFRLRLSRARRALRRHLDDSPRPGSGQPIHQRQTARRTR</sequence>
<dbReference type="SUPFAM" id="SSF88659">
    <property type="entry name" value="Sigma3 and sigma4 domains of RNA polymerase sigma factors"/>
    <property type="match status" value="1"/>
</dbReference>
<gene>
    <name evidence="9" type="ORF">GCM10022204_03740</name>
</gene>
<dbReference type="InterPro" id="IPR007627">
    <property type="entry name" value="RNA_pol_sigma70_r2"/>
</dbReference>
<keyword evidence="2" id="KW-0805">Transcription regulation</keyword>
<reference evidence="10" key="1">
    <citation type="journal article" date="2019" name="Int. J. Syst. Evol. Microbiol.">
        <title>The Global Catalogue of Microorganisms (GCM) 10K type strain sequencing project: providing services to taxonomists for standard genome sequencing and annotation.</title>
        <authorList>
            <consortium name="The Broad Institute Genomics Platform"/>
            <consortium name="The Broad Institute Genome Sequencing Center for Infectious Disease"/>
            <person name="Wu L."/>
            <person name="Ma J."/>
        </authorList>
    </citation>
    <scope>NUCLEOTIDE SEQUENCE [LARGE SCALE GENOMIC DNA]</scope>
    <source>
        <strain evidence="10">JCM 16548</strain>
    </source>
</reference>
<name>A0ABP7CML5_9ACTN</name>
<proteinExistence type="inferred from homology"/>
<dbReference type="InterPro" id="IPR014284">
    <property type="entry name" value="RNA_pol_sigma-70_dom"/>
</dbReference>
<dbReference type="PANTHER" id="PTHR43133">
    <property type="entry name" value="RNA POLYMERASE ECF-TYPE SIGMA FACTO"/>
    <property type="match status" value="1"/>
</dbReference>
<dbReference type="Proteomes" id="UP001500051">
    <property type="component" value="Unassembled WGS sequence"/>
</dbReference>
<dbReference type="EMBL" id="BAAAYX010000002">
    <property type="protein sequence ID" value="GAA3691699.1"/>
    <property type="molecule type" value="Genomic_DNA"/>
</dbReference>